<feature type="region of interest" description="Disordered" evidence="1">
    <location>
        <begin position="147"/>
        <end position="178"/>
    </location>
</feature>
<feature type="compositionally biased region" description="Basic and acidic residues" evidence="1">
    <location>
        <begin position="432"/>
        <end position="443"/>
    </location>
</feature>
<feature type="region of interest" description="Disordered" evidence="1">
    <location>
        <begin position="1684"/>
        <end position="1780"/>
    </location>
</feature>
<feature type="compositionally biased region" description="Basic and acidic residues" evidence="1">
    <location>
        <begin position="480"/>
        <end position="489"/>
    </location>
</feature>
<evidence type="ECO:0000313" key="3">
    <source>
        <dbReference type="Proteomes" id="UP000765509"/>
    </source>
</evidence>
<feature type="region of interest" description="Disordered" evidence="1">
    <location>
        <begin position="1426"/>
        <end position="1457"/>
    </location>
</feature>
<feature type="region of interest" description="Disordered" evidence="1">
    <location>
        <begin position="1034"/>
        <end position="1061"/>
    </location>
</feature>
<feature type="region of interest" description="Disordered" evidence="1">
    <location>
        <begin position="272"/>
        <end position="308"/>
    </location>
</feature>
<feature type="region of interest" description="Disordered" evidence="1">
    <location>
        <begin position="227"/>
        <end position="251"/>
    </location>
</feature>
<feature type="region of interest" description="Disordered" evidence="1">
    <location>
        <begin position="100"/>
        <end position="124"/>
    </location>
</feature>
<feature type="compositionally biased region" description="Low complexity" evidence="1">
    <location>
        <begin position="1428"/>
        <end position="1440"/>
    </location>
</feature>
<feature type="compositionally biased region" description="Polar residues" evidence="1">
    <location>
        <begin position="1315"/>
        <end position="1348"/>
    </location>
</feature>
<dbReference type="Proteomes" id="UP000765509">
    <property type="component" value="Unassembled WGS sequence"/>
</dbReference>
<feature type="compositionally biased region" description="Low complexity" evidence="1">
    <location>
        <begin position="555"/>
        <end position="580"/>
    </location>
</feature>
<name>A0A9Q3H0W3_9BASI</name>
<feature type="compositionally biased region" description="Polar residues" evidence="1">
    <location>
        <begin position="1684"/>
        <end position="1704"/>
    </location>
</feature>
<feature type="compositionally biased region" description="Low complexity" evidence="1">
    <location>
        <begin position="149"/>
        <end position="178"/>
    </location>
</feature>
<reference evidence="2" key="1">
    <citation type="submission" date="2021-03" db="EMBL/GenBank/DDBJ databases">
        <title>Draft genome sequence of rust myrtle Austropuccinia psidii MF-1, a brazilian biotype.</title>
        <authorList>
            <person name="Quecine M.C."/>
            <person name="Pachon D.M.R."/>
            <person name="Bonatelli M.L."/>
            <person name="Correr F.H."/>
            <person name="Franceschini L.M."/>
            <person name="Leite T.F."/>
            <person name="Margarido G.R.A."/>
            <person name="Almeida C.A."/>
            <person name="Ferrarezi J.A."/>
            <person name="Labate C.A."/>
        </authorList>
    </citation>
    <scope>NUCLEOTIDE SEQUENCE</scope>
    <source>
        <strain evidence="2">MF-1</strain>
    </source>
</reference>
<feature type="compositionally biased region" description="Polar residues" evidence="1">
    <location>
        <begin position="299"/>
        <end position="308"/>
    </location>
</feature>
<feature type="compositionally biased region" description="Polar residues" evidence="1">
    <location>
        <begin position="1442"/>
        <end position="1457"/>
    </location>
</feature>
<feature type="compositionally biased region" description="Polar residues" evidence="1">
    <location>
        <begin position="805"/>
        <end position="835"/>
    </location>
</feature>
<feature type="region of interest" description="Disordered" evidence="1">
    <location>
        <begin position="408"/>
        <end position="457"/>
    </location>
</feature>
<feature type="region of interest" description="Disordered" evidence="1">
    <location>
        <begin position="1248"/>
        <end position="1359"/>
    </location>
</feature>
<feature type="compositionally biased region" description="Polar residues" evidence="1">
    <location>
        <begin position="1727"/>
        <end position="1761"/>
    </location>
</feature>
<feature type="compositionally biased region" description="Polar residues" evidence="1">
    <location>
        <begin position="1554"/>
        <end position="1569"/>
    </location>
</feature>
<feature type="compositionally biased region" description="Polar residues" evidence="1">
    <location>
        <begin position="529"/>
        <end position="554"/>
    </location>
</feature>
<accession>A0A9Q3H0W3</accession>
<sequence>MAESQDANLVIITSNSTQSNSTNSPSNTPLDQISPQFNQFSPKLTLPSSASIDQIPSNVETNSLLDSISSPSSAAQINSNLIEIDPIENLIQLTTQSIHSASSDLNNPSSNAKSDQNSAHINPQPVLSGLANAKKFKASSLSVNKKFLSQSSTTDSKSTKSNYSSSPRLSNLTSSSSPSLLGPRLITGKIASNCSIINPGAPGASGWAKTSLVIPSIPLSAKSPELSHPTLPFAKPGPQSPLPNRDDLTTIPKTGLNAFLQASSAQFHPTTNNLTLQSAHPSSSSSSTTTTTSTTTTSPWSRFGNSAGSGVDNLSMDFPTAQEVAQHTKMKAQSMAAAIAARDKANQERAAASAAYNQQLLQTLDGFRGTHLDPNASHWDEMEDEDDMFGEVVEFGDGTQYKVTELVPPANEPTSSIPIDNNQSSTTTSQVSKRDRFAEDYDRTVQQPNESTEHMPPFLRGRAEMKSLFNEQIGKFEPYSGKRLDKTVKESSPQVQLLQRQPDGSNDISNSSVRTNEQSLAEADFIDKSINTSHPAQSSNQNDLKLENALSTTRTSLSQPLSSLKPSPTSSTSPASVKTSNGNLASDKPDSYADSPKYKKPDLDQFHRSEMLSAAERARKRRQEEEEAREAERERARQKALEIEAKLKAASTESSNKLTLDPQSCKPTSPNHTPTHSQQNNTIPSSLKDLDSWRSRPPQADKLEAPPQSVTDLVSPNIQAKSNLIQANNEPQLETSRLSTKVECSKPPESKLSPTLASLRASTPLPPQEDVFKSREESSNQPTPWKPSVLSKTSSAQFKSHEAASRNSVQQSVDSQKNNENPNKQVPTSESSRPQSLVVDLKGPNDPDSRQITSQIRHANNHSSEPPKSLLSTISVSTSSLVPKVAESTTASTYATKLPQSSSSITNITTSSPVHRVALVDKKPPYKLPEMSHLDTVMSRIKGVLEADKEVRAKAVAAAAAAATDQSISSTVTQTQKSPSAPSALFKTRSISTPVLSTYETVNKSGQDVTSISSIKREEASKAVYVPGHSRALLPRTIEPSPGQSAISQNKPPSTSVNESSELKLFSSNKSSLPKTPSVPNLTPAILNPALRKPSTIRKAARFDIPFNTDLKSTLVSTPTRSSKPIALSSSAWVNRDPIVFFDATRQERPSSPEPAWKAYSIKFGAVKPKPRLAPQLVKAFWNPLVHSKVNVLTWDPPLANLSPRTLSRDDLLFRKKYIRGIVVSNVHFPKRRIVHATRQDKVLSAVKDGNSTNTLPNSDLPRDGVAPLFMRGRGRGSGSLQSSFRGRGRGRADETISWRRPIEEKVSEPPPPTNSTESRQATLSASDQVCISPQESSGSKSPELTTSRRTKSKLPDGFKVGFNRPANVSCFDSTTSGMFMVSSEITGESALLSSKDNISHSMSPKRVGQNNSSLENPTMLLTPCNRPSASSPAGLAPPSSNIPSITASKGSPSPWTKSSLAFSVLDSHTKNVWSQPDGQLTGKPAPSGKTENSLEGIADDFPAALPRTLNDFNAEEEPNLNSKNQSFDAHETRQYGHQSRASNDISGAPTEQEVGNCSTHLQTSSSNAQDDRQAPNGLASAGYMNSTTVPTHHSNENSATASAHLYPPNYSSPSNFQVPPGYQLVPIGSLQSNQTAQYPPPPALYSGQAPAPWSPSLTSIPPNGYARSPQLYSLNTTYSPQVTASGYPSHAHSPSATQVSNSGGFAKSPGPIAPRGGSRGSSASIHNSHLSRQSNESGFAPTLNQTNGNYLNGKIQTNPTMGPGYHSPGGSLEGPPGQHNNAYGGNFAPFHPAQAHNVVSNIHPSQQPAHFNPVVHGPGGIMSPQGSYSPSVVPPTQISNNMFPPLGHGPSPQPAHMMNNNQTPVPHYLPHPHQYHQQVPLPGSGHMAMNNMGFSSSNNGNGGRNGAGYLGHNHNGSGNGNRIGQSGVVIDSNGMYSGRVLNH</sequence>
<feature type="compositionally biased region" description="Low complexity" evidence="1">
    <location>
        <begin position="13"/>
        <end position="29"/>
    </location>
</feature>
<gene>
    <name evidence="2" type="ORF">O181_026851</name>
</gene>
<comment type="caution">
    <text evidence="2">The sequence shown here is derived from an EMBL/GenBank/DDBJ whole genome shotgun (WGS) entry which is preliminary data.</text>
</comment>
<protein>
    <submittedName>
        <fullName evidence="2">Uncharacterized protein</fullName>
    </submittedName>
</protein>
<feature type="compositionally biased region" description="Polar residues" evidence="1">
    <location>
        <begin position="1584"/>
        <end position="1602"/>
    </location>
</feature>
<feature type="region of interest" description="Disordered" evidence="1">
    <location>
        <begin position="1399"/>
        <end position="1418"/>
    </location>
</feature>
<feature type="compositionally biased region" description="Basic and acidic residues" evidence="1">
    <location>
        <begin position="688"/>
        <end position="704"/>
    </location>
</feature>
<feature type="compositionally biased region" description="Low complexity" evidence="1">
    <location>
        <begin position="282"/>
        <end position="298"/>
    </location>
</feature>
<feature type="compositionally biased region" description="Polar residues" evidence="1">
    <location>
        <begin position="651"/>
        <end position="685"/>
    </location>
</feature>
<feature type="region of interest" description="Disordered" evidence="1">
    <location>
        <begin position="13"/>
        <end position="40"/>
    </location>
</feature>
<evidence type="ECO:0000313" key="2">
    <source>
        <dbReference type="EMBL" id="MBW0487136.1"/>
    </source>
</evidence>
<proteinExistence type="predicted"/>
<feature type="compositionally biased region" description="Polar residues" evidence="1">
    <location>
        <begin position="1536"/>
        <end position="1546"/>
    </location>
</feature>
<feature type="compositionally biased region" description="Polar residues" evidence="1">
    <location>
        <begin position="272"/>
        <end position="281"/>
    </location>
</feature>
<feature type="compositionally biased region" description="Low complexity" evidence="1">
    <location>
        <begin position="1709"/>
        <end position="1726"/>
    </location>
</feature>
<feature type="region of interest" description="Disordered" evidence="1">
    <location>
        <begin position="1515"/>
        <end position="1607"/>
    </location>
</feature>
<feature type="compositionally biased region" description="Polar residues" evidence="1">
    <location>
        <begin position="30"/>
        <end position="40"/>
    </location>
</feature>
<dbReference type="EMBL" id="AVOT02008996">
    <property type="protein sequence ID" value="MBW0487136.1"/>
    <property type="molecule type" value="Genomic_DNA"/>
</dbReference>
<feature type="region of interest" description="Disordered" evidence="1">
    <location>
        <begin position="480"/>
        <end position="870"/>
    </location>
</feature>
<feature type="compositionally biased region" description="Basic and acidic residues" evidence="1">
    <location>
        <begin position="587"/>
        <end position="610"/>
    </location>
</feature>
<feature type="compositionally biased region" description="Polar residues" evidence="1">
    <location>
        <begin position="490"/>
        <end position="519"/>
    </location>
</feature>
<dbReference type="OrthoDB" id="2504896at2759"/>
<organism evidence="2 3">
    <name type="scientific">Austropuccinia psidii MF-1</name>
    <dbReference type="NCBI Taxonomy" id="1389203"/>
    <lineage>
        <taxon>Eukaryota</taxon>
        <taxon>Fungi</taxon>
        <taxon>Dikarya</taxon>
        <taxon>Basidiomycota</taxon>
        <taxon>Pucciniomycotina</taxon>
        <taxon>Pucciniomycetes</taxon>
        <taxon>Pucciniales</taxon>
        <taxon>Sphaerophragmiaceae</taxon>
        <taxon>Austropuccinia</taxon>
    </lineage>
</organism>
<feature type="compositionally biased region" description="Polar residues" evidence="1">
    <location>
        <begin position="1399"/>
        <end position="1417"/>
    </location>
</feature>
<feature type="compositionally biased region" description="Polar residues" evidence="1">
    <location>
        <begin position="850"/>
        <end position="866"/>
    </location>
</feature>
<feature type="compositionally biased region" description="Polar residues" evidence="1">
    <location>
        <begin position="1042"/>
        <end position="1061"/>
    </location>
</feature>
<feature type="compositionally biased region" description="Polar residues" evidence="1">
    <location>
        <begin position="708"/>
        <end position="739"/>
    </location>
</feature>
<evidence type="ECO:0000256" key="1">
    <source>
        <dbReference type="SAM" id="MobiDB-lite"/>
    </source>
</evidence>
<feature type="compositionally biased region" description="Basic and acidic residues" evidence="1">
    <location>
        <begin position="630"/>
        <end position="647"/>
    </location>
</feature>
<feature type="compositionally biased region" description="Basic and acidic residues" evidence="1">
    <location>
        <begin position="1291"/>
        <end position="1308"/>
    </location>
</feature>
<feature type="compositionally biased region" description="Polar residues" evidence="1">
    <location>
        <begin position="100"/>
        <end position="121"/>
    </location>
</feature>
<keyword evidence="3" id="KW-1185">Reference proteome</keyword>
<feature type="compositionally biased region" description="Polar residues" evidence="1">
    <location>
        <begin position="412"/>
        <end position="423"/>
    </location>
</feature>
<feature type="region of interest" description="Disordered" evidence="1">
    <location>
        <begin position="1472"/>
        <end position="1496"/>
    </location>
</feature>